<name>A0ACA9QLN9_9GLOM</name>
<proteinExistence type="predicted"/>
<dbReference type="EMBL" id="CAJVQC010033139">
    <property type="protein sequence ID" value="CAG8753143.1"/>
    <property type="molecule type" value="Genomic_DNA"/>
</dbReference>
<organism evidence="1 2">
    <name type="scientific">Racocetra persica</name>
    <dbReference type="NCBI Taxonomy" id="160502"/>
    <lineage>
        <taxon>Eukaryota</taxon>
        <taxon>Fungi</taxon>
        <taxon>Fungi incertae sedis</taxon>
        <taxon>Mucoromycota</taxon>
        <taxon>Glomeromycotina</taxon>
        <taxon>Glomeromycetes</taxon>
        <taxon>Diversisporales</taxon>
        <taxon>Gigasporaceae</taxon>
        <taxon>Racocetra</taxon>
    </lineage>
</organism>
<gene>
    <name evidence="1" type="ORF">RPERSI_LOCUS14403</name>
</gene>
<accession>A0ACA9QLN9</accession>
<sequence>VALIHVPTGKYLSTNRQKYNLGPSNQQYMAICNGQEIDLKNDVWIILGANNKKAVNIENPVSFNTVIGLKHQATEVCLHSHDMNYGKVTPKSHYQQVTICPGRNSDDNWEIRSFGSGAFCNYLRDDDTISFFHITTSKPALYSHNVLLDNGCQEVCCHGYGSDENNK</sequence>
<keyword evidence="2" id="KW-1185">Reference proteome</keyword>
<dbReference type="Proteomes" id="UP000789920">
    <property type="component" value="Unassembled WGS sequence"/>
</dbReference>
<evidence type="ECO:0000313" key="1">
    <source>
        <dbReference type="EMBL" id="CAG8753143.1"/>
    </source>
</evidence>
<feature type="non-terminal residue" evidence="1">
    <location>
        <position position="167"/>
    </location>
</feature>
<feature type="non-terminal residue" evidence="1">
    <location>
        <position position="1"/>
    </location>
</feature>
<reference evidence="1" key="1">
    <citation type="submission" date="2021-06" db="EMBL/GenBank/DDBJ databases">
        <authorList>
            <person name="Kallberg Y."/>
            <person name="Tangrot J."/>
            <person name="Rosling A."/>
        </authorList>
    </citation>
    <scope>NUCLEOTIDE SEQUENCE</scope>
    <source>
        <strain evidence="1">MA461A</strain>
    </source>
</reference>
<comment type="caution">
    <text evidence="1">The sequence shown here is derived from an EMBL/GenBank/DDBJ whole genome shotgun (WGS) entry which is preliminary data.</text>
</comment>
<protein>
    <submittedName>
        <fullName evidence="1">6708_t:CDS:1</fullName>
    </submittedName>
</protein>
<evidence type="ECO:0000313" key="2">
    <source>
        <dbReference type="Proteomes" id="UP000789920"/>
    </source>
</evidence>